<evidence type="ECO:0000313" key="3">
    <source>
        <dbReference type="Proteomes" id="UP000652761"/>
    </source>
</evidence>
<accession>A0A843XKK7</accession>
<feature type="compositionally biased region" description="Basic and acidic residues" evidence="1">
    <location>
        <begin position="44"/>
        <end position="67"/>
    </location>
</feature>
<dbReference type="EMBL" id="NMUH01009681">
    <property type="protein sequence ID" value="MQM20288.1"/>
    <property type="molecule type" value="Genomic_DNA"/>
</dbReference>
<evidence type="ECO:0000256" key="1">
    <source>
        <dbReference type="SAM" id="MobiDB-lite"/>
    </source>
</evidence>
<feature type="region of interest" description="Disordered" evidence="1">
    <location>
        <begin position="24"/>
        <end position="80"/>
    </location>
</feature>
<protein>
    <submittedName>
        <fullName evidence="2">Uncharacterized protein</fullName>
    </submittedName>
</protein>
<reference evidence="2" key="1">
    <citation type="submission" date="2017-07" db="EMBL/GenBank/DDBJ databases">
        <title>Taro Niue Genome Assembly and Annotation.</title>
        <authorList>
            <person name="Atibalentja N."/>
            <person name="Keating K."/>
            <person name="Fields C.J."/>
        </authorList>
    </citation>
    <scope>NUCLEOTIDE SEQUENCE</scope>
    <source>
        <strain evidence="2">Niue_2</strain>
        <tissue evidence="2">Leaf</tissue>
    </source>
</reference>
<proteinExistence type="predicted"/>
<organism evidence="2 3">
    <name type="scientific">Colocasia esculenta</name>
    <name type="common">Wild taro</name>
    <name type="synonym">Arum esculentum</name>
    <dbReference type="NCBI Taxonomy" id="4460"/>
    <lineage>
        <taxon>Eukaryota</taxon>
        <taxon>Viridiplantae</taxon>
        <taxon>Streptophyta</taxon>
        <taxon>Embryophyta</taxon>
        <taxon>Tracheophyta</taxon>
        <taxon>Spermatophyta</taxon>
        <taxon>Magnoliopsida</taxon>
        <taxon>Liliopsida</taxon>
        <taxon>Araceae</taxon>
        <taxon>Aroideae</taxon>
        <taxon>Colocasieae</taxon>
        <taxon>Colocasia</taxon>
    </lineage>
</organism>
<dbReference type="AlphaFoldDB" id="A0A843XKK7"/>
<gene>
    <name evidence="2" type="ORF">Taro_053306</name>
</gene>
<name>A0A843XKK7_COLES</name>
<dbReference type="Proteomes" id="UP000652761">
    <property type="component" value="Unassembled WGS sequence"/>
</dbReference>
<sequence length="80" mass="9144">MHSQETSWSREVFEAVEVLKDSEDEVLKNTDVEQANESAALEDASEKNNAKDDRTDQLRDPLQHEIPDVLMDLETQDANE</sequence>
<keyword evidence="3" id="KW-1185">Reference proteome</keyword>
<evidence type="ECO:0000313" key="2">
    <source>
        <dbReference type="EMBL" id="MQM20288.1"/>
    </source>
</evidence>
<comment type="caution">
    <text evidence="2">The sequence shown here is derived from an EMBL/GenBank/DDBJ whole genome shotgun (WGS) entry which is preliminary data.</text>
</comment>